<dbReference type="PANTHER" id="PTHR23513">
    <property type="entry name" value="INTEGRAL MEMBRANE EFFLUX PROTEIN-RELATED"/>
    <property type="match status" value="1"/>
</dbReference>
<keyword evidence="10" id="KW-1185">Reference proteome</keyword>
<organism evidence="9 10">
    <name type="scientific">Terriglobus roseus (strain DSM 18391 / NRRL B-41598 / KBS 63)</name>
    <dbReference type="NCBI Taxonomy" id="926566"/>
    <lineage>
        <taxon>Bacteria</taxon>
        <taxon>Pseudomonadati</taxon>
        <taxon>Acidobacteriota</taxon>
        <taxon>Terriglobia</taxon>
        <taxon>Terriglobales</taxon>
        <taxon>Acidobacteriaceae</taxon>
        <taxon>Terriglobus</taxon>
    </lineage>
</organism>
<dbReference type="CDD" id="cd06173">
    <property type="entry name" value="MFS_MefA_like"/>
    <property type="match status" value="1"/>
</dbReference>
<dbReference type="Gene3D" id="1.20.1250.20">
    <property type="entry name" value="MFS general substrate transporter like domains"/>
    <property type="match status" value="2"/>
</dbReference>
<feature type="transmembrane region" description="Helical" evidence="8">
    <location>
        <begin position="163"/>
        <end position="189"/>
    </location>
</feature>
<dbReference type="AlphaFoldDB" id="I3ZC57"/>
<dbReference type="GO" id="GO:0005886">
    <property type="term" value="C:plasma membrane"/>
    <property type="evidence" value="ECO:0007669"/>
    <property type="project" value="UniProtKB-SubCell"/>
</dbReference>
<sequence>MPNAAPTSDDSQRKVRRPLDSDGKEGAAFSSRNFRRYQMARLLVIVGAEAQSVAVAWQIYQITHSALFLGYTGLALFLPGIFFVLPAGHAADRYDRKTIIVTCYVIQAVCTAMLLYLALVGTTHVLWIYTILFCIGAGRAFSGPASSAIQPQLVPKGAFVNAMTWGSAIFQVANITGPAIGGLLFTIQFQGSLARWTGSPIVYALTLITMVAFSILVSTLRPRKEVSEQKGFSFQTMMDGARYVGRAKLLLGSISLDMFAVLLGGAVSLMPIFAQDILHAGPRGLGILRGAPAIGALCTSITLARRPIKHHAGKMMLVAVGVFGVATIVFGLSKSLPLSLVALFFIGASDNISVIIRQTILQLGTPPEMRGRVSAINWLFLGASNEFGEFESGLTAKWFGAVRAVVFGGIGSLVVTGLWSVFFPRLRSVDSLDADALLAGNSAYAESEPFD</sequence>
<evidence type="ECO:0000256" key="8">
    <source>
        <dbReference type="SAM" id="Phobius"/>
    </source>
</evidence>
<feature type="region of interest" description="Disordered" evidence="7">
    <location>
        <begin position="1"/>
        <end position="27"/>
    </location>
</feature>
<evidence type="ECO:0000313" key="9">
    <source>
        <dbReference type="EMBL" id="AFL86825.1"/>
    </source>
</evidence>
<keyword evidence="4 8" id="KW-0812">Transmembrane</keyword>
<dbReference type="HOGENOM" id="CLU_034180_11_0_0"/>
<feature type="transmembrane region" description="Helical" evidence="8">
    <location>
        <begin position="315"/>
        <end position="332"/>
    </location>
</feature>
<evidence type="ECO:0000256" key="1">
    <source>
        <dbReference type="ARBA" id="ARBA00004651"/>
    </source>
</evidence>
<keyword evidence="6 8" id="KW-0472">Membrane</keyword>
<dbReference type="Pfam" id="PF05977">
    <property type="entry name" value="MFS_3"/>
    <property type="match status" value="1"/>
</dbReference>
<accession>I3ZC57</accession>
<dbReference type="eggNOG" id="COG0477">
    <property type="taxonomic scope" value="Bacteria"/>
</dbReference>
<evidence type="ECO:0000256" key="6">
    <source>
        <dbReference type="ARBA" id="ARBA00023136"/>
    </source>
</evidence>
<dbReference type="Proteomes" id="UP000006056">
    <property type="component" value="Chromosome"/>
</dbReference>
<feature type="transmembrane region" description="Helical" evidence="8">
    <location>
        <begin position="249"/>
        <end position="274"/>
    </location>
</feature>
<dbReference type="KEGG" id="trs:Terro_0484"/>
<evidence type="ECO:0000256" key="2">
    <source>
        <dbReference type="ARBA" id="ARBA00022448"/>
    </source>
</evidence>
<dbReference type="PANTHER" id="PTHR23513:SF9">
    <property type="entry name" value="ENTEROBACTIN EXPORTER ENTS"/>
    <property type="match status" value="1"/>
</dbReference>
<feature type="transmembrane region" description="Helical" evidence="8">
    <location>
        <begin position="286"/>
        <end position="303"/>
    </location>
</feature>
<dbReference type="STRING" id="926566.Terro_0484"/>
<dbReference type="InterPro" id="IPR036259">
    <property type="entry name" value="MFS_trans_sf"/>
</dbReference>
<keyword evidence="2" id="KW-0813">Transport</keyword>
<name>I3ZC57_TERRK</name>
<feature type="transmembrane region" description="Helical" evidence="8">
    <location>
        <begin position="401"/>
        <end position="422"/>
    </location>
</feature>
<feature type="transmembrane region" description="Helical" evidence="8">
    <location>
        <begin position="201"/>
        <end position="220"/>
    </location>
</feature>
<dbReference type="InterPro" id="IPR010290">
    <property type="entry name" value="TM_effector"/>
</dbReference>
<feature type="transmembrane region" description="Helical" evidence="8">
    <location>
        <begin position="125"/>
        <end position="142"/>
    </location>
</feature>
<dbReference type="EMBL" id="CP003379">
    <property type="protein sequence ID" value="AFL86825.1"/>
    <property type="molecule type" value="Genomic_DNA"/>
</dbReference>
<reference evidence="9 10" key="1">
    <citation type="submission" date="2012-06" db="EMBL/GenBank/DDBJ databases">
        <title>Complete genome of Terriglobus roseus DSM 18391.</title>
        <authorList>
            <consortium name="US DOE Joint Genome Institute (JGI-PGF)"/>
            <person name="Lucas S."/>
            <person name="Copeland A."/>
            <person name="Lapidus A."/>
            <person name="Glavina del Rio T."/>
            <person name="Dalin E."/>
            <person name="Tice H."/>
            <person name="Bruce D."/>
            <person name="Goodwin L."/>
            <person name="Pitluck S."/>
            <person name="Peters L."/>
            <person name="Mikhailova N."/>
            <person name="Munk A.C.C."/>
            <person name="Kyrpides N."/>
            <person name="Mavromatis K."/>
            <person name="Ivanova N."/>
            <person name="Brettin T."/>
            <person name="Detter J.C."/>
            <person name="Han C."/>
            <person name="Larimer F."/>
            <person name="Land M."/>
            <person name="Hauser L."/>
            <person name="Markowitz V."/>
            <person name="Cheng J.-F."/>
            <person name="Hugenholtz P."/>
            <person name="Woyke T."/>
            <person name="Wu D."/>
            <person name="Brambilla E."/>
            <person name="Klenk H.-P."/>
            <person name="Eisen J.A."/>
        </authorList>
    </citation>
    <scope>NUCLEOTIDE SEQUENCE [LARGE SCALE GENOMIC DNA]</scope>
    <source>
        <strain evidence="10">DSM 18391 / NRRL B-41598 / KBS 63</strain>
    </source>
</reference>
<evidence type="ECO:0000256" key="4">
    <source>
        <dbReference type="ARBA" id="ARBA00022692"/>
    </source>
</evidence>
<feature type="compositionally biased region" description="Basic and acidic residues" evidence="7">
    <location>
        <begin position="10"/>
        <end position="25"/>
    </location>
</feature>
<dbReference type="RefSeq" id="WP_014784394.1">
    <property type="nucleotide sequence ID" value="NC_018014.1"/>
</dbReference>
<evidence type="ECO:0000313" key="10">
    <source>
        <dbReference type="Proteomes" id="UP000006056"/>
    </source>
</evidence>
<comment type="subcellular location">
    <subcellularLocation>
        <location evidence="1">Cell membrane</location>
        <topology evidence="1">Multi-pass membrane protein</topology>
    </subcellularLocation>
</comment>
<dbReference type="SUPFAM" id="SSF103473">
    <property type="entry name" value="MFS general substrate transporter"/>
    <property type="match status" value="1"/>
</dbReference>
<feature type="transmembrane region" description="Helical" evidence="8">
    <location>
        <begin position="42"/>
        <end position="60"/>
    </location>
</feature>
<feature type="transmembrane region" description="Helical" evidence="8">
    <location>
        <begin position="99"/>
        <end position="119"/>
    </location>
</feature>
<evidence type="ECO:0000256" key="7">
    <source>
        <dbReference type="SAM" id="MobiDB-lite"/>
    </source>
</evidence>
<proteinExistence type="predicted"/>
<evidence type="ECO:0000256" key="3">
    <source>
        <dbReference type="ARBA" id="ARBA00022475"/>
    </source>
</evidence>
<dbReference type="OrthoDB" id="9775268at2"/>
<keyword evidence="5 8" id="KW-1133">Transmembrane helix</keyword>
<evidence type="ECO:0000256" key="5">
    <source>
        <dbReference type="ARBA" id="ARBA00022989"/>
    </source>
</evidence>
<gene>
    <name evidence="9" type="ordered locus">Terro_0484</name>
</gene>
<feature type="transmembrane region" description="Helical" evidence="8">
    <location>
        <begin position="66"/>
        <end position="87"/>
    </location>
</feature>
<protein>
    <submittedName>
        <fullName evidence="9">Arabinose efflux permease family protein</fullName>
    </submittedName>
</protein>
<keyword evidence="3" id="KW-1003">Cell membrane</keyword>